<dbReference type="PANTHER" id="PTHR33592:SF17">
    <property type="entry name" value="LEUCINE-RICH REPEAT-CONTAINING N-TERMINAL PLANT-TYPE DOMAIN-CONTAINING PROTEIN"/>
    <property type="match status" value="1"/>
</dbReference>
<name>A0A6A6LPY7_HEVBR</name>
<evidence type="ECO:0000313" key="2">
    <source>
        <dbReference type="Proteomes" id="UP000467840"/>
    </source>
</evidence>
<reference evidence="1 2" key="1">
    <citation type="journal article" date="2020" name="Mol. Plant">
        <title>The Chromosome-Based Rubber Tree Genome Provides New Insights into Spurge Genome Evolution and Rubber Biosynthesis.</title>
        <authorList>
            <person name="Liu J."/>
            <person name="Shi C."/>
            <person name="Shi C.C."/>
            <person name="Li W."/>
            <person name="Zhang Q.J."/>
            <person name="Zhang Y."/>
            <person name="Li K."/>
            <person name="Lu H.F."/>
            <person name="Shi C."/>
            <person name="Zhu S.T."/>
            <person name="Xiao Z.Y."/>
            <person name="Nan H."/>
            <person name="Yue Y."/>
            <person name="Zhu X.G."/>
            <person name="Wu Y."/>
            <person name="Hong X.N."/>
            <person name="Fan G.Y."/>
            <person name="Tong Y."/>
            <person name="Zhang D."/>
            <person name="Mao C.L."/>
            <person name="Liu Y.L."/>
            <person name="Hao S.J."/>
            <person name="Liu W.Q."/>
            <person name="Lv M.Q."/>
            <person name="Zhang H.B."/>
            <person name="Liu Y."/>
            <person name="Hu-Tang G.R."/>
            <person name="Wang J.P."/>
            <person name="Wang J.H."/>
            <person name="Sun Y.H."/>
            <person name="Ni S.B."/>
            <person name="Chen W.B."/>
            <person name="Zhang X.C."/>
            <person name="Jiao Y.N."/>
            <person name="Eichler E.E."/>
            <person name="Li G.H."/>
            <person name="Liu X."/>
            <person name="Gao L.Z."/>
        </authorList>
    </citation>
    <scope>NUCLEOTIDE SEQUENCE [LARGE SCALE GENOMIC DNA]</scope>
    <source>
        <strain evidence="2">cv. GT1</strain>
        <tissue evidence="1">Leaf</tissue>
    </source>
</reference>
<organism evidence="1 2">
    <name type="scientific">Hevea brasiliensis</name>
    <name type="common">Para rubber tree</name>
    <name type="synonym">Siphonia brasiliensis</name>
    <dbReference type="NCBI Taxonomy" id="3981"/>
    <lineage>
        <taxon>Eukaryota</taxon>
        <taxon>Viridiplantae</taxon>
        <taxon>Streptophyta</taxon>
        <taxon>Embryophyta</taxon>
        <taxon>Tracheophyta</taxon>
        <taxon>Spermatophyta</taxon>
        <taxon>Magnoliopsida</taxon>
        <taxon>eudicotyledons</taxon>
        <taxon>Gunneridae</taxon>
        <taxon>Pentapetalae</taxon>
        <taxon>rosids</taxon>
        <taxon>fabids</taxon>
        <taxon>Malpighiales</taxon>
        <taxon>Euphorbiaceae</taxon>
        <taxon>Crotonoideae</taxon>
        <taxon>Micrandreae</taxon>
        <taxon>Hevea</taxon>
    </lineage>
</organism>
<dbReference type="PANTHER" id="PTHR33592">
    <property type="entry name" value="TRANSMEMBRANE PROTEIN"/>
    <property type="match status" value="1"/>
</dbReference>
<dbReference type="AlphaFoldDB" id="A0A6A6LPY7"/>
<comment type="caution">
    <text evidence="1">The sequence shown here is derived from an EMBL/GenBank/DDBJ whole genome shotgun (WGS) entry which is preliminary data.</text>
</comment>
<protein>
    <submittedName>
        <fullName evidence="1">Uncharacterized protein</fullName>
    </submittedName>
</protein>
<proteinExistence type="predicted"/>
<accession>A0A6A6LPY7</accession>
<gene>
    <name evidence="1" type="ORF">GH714_036610</name>
</gene>
<keyword evidence="2" id="KW-1185">Reference proteome</keyword>
<evidence type="ECO:0000313" key="1">
    <source>
        <dbReference type="EMBL" id="KAF2302505.1"/>
    </source>
</evidence>
<dbReference type="Proteomes" id="UP000467840">
    <property type="component" value="Chromosome 4"/>
</dbReference>
<sequence length="246" mass="26368">MLLEGENARLFMGGQVVEGQDIALLVGAWISSAYVDRLQVEEFGLIPLNVATWGPFVLLNVVKENSPHQEVGGNMVENEWLSSYSDTLKTNGEDSSLSYVCSRVYDIECNWKDGLLLQSLQKSSGSNPCSNIPGQGTGVCSRKVAGNSARSPPAVPKLVMADMRPLRDQQWQNMQDGLLFQSLQKGQGKSSGSNPCSNIPGQGTGVCTRKIAGNIVRAPPGVPNLVIVVSRAPSIASETNKQHPTS</sequence>
<dbReference type="EMBL" id="JAAGAX010000010">
    <property type="protein sequence ID" value="KAF2302505.1"/>
    <property type="molecule type" value="Genomic_DNA"/>
</dbReference>